<dbReference type="PANTHER" id="PTHR39465">
    <property type="entry name" value="DNA LIGASE D, 3'-PHOSPHOESTERASE DOMAIN"/>
    <property type="match status" value="1"/>
</dbReference>
<dbReference type="RefSeq" id="WP_203726722.1">
    <property type="nucleotide sequence ID" value="NZ_BAAATX010000025.1"/>
</dbReference>
<dbReference type="Pfam" id="PF13298">
    <property type="entry name" value="LigD_N"/>
    <property type="match status" value="1"/>
</dbReference>
<dbReference type="InterPro" id="IPR014144">
    <property type="entry name" value="LigD_PE_domain"/>
</dbReference>
<dbReference type="PANTHER" id="PTHR39465:SF1">
    <property type="entry name" value="DNA LIGASE D 3'-PHOSPHOESTERASE DOMAIN-CONTAINING PROTEIN"/>
    <property type="match status" value="1"/>
</dbReference>
<evidence type="ECO:0000313" key="3">
    <source>
        <dbReference type="Proteomes" id="UP000637628"/>
    </source>
</evidence>
<keyword evidence="3" id="KW-1185">Reference proteome</keyword>
<gene>
    <name evidence="2" type="ORF">Adu01nite_24520</name>
</gene>
<evidence type="ECO:0000313" key="2">
    <source>
        <dbReference type="EMBL" id="GIE01102.1"/>
    </source>
</evidence>
<feature type="domain" description="DNA ligase D 3'-phosphoesterase" evidence="1">
    <location>
        <begin position="10"/>
        <end position="117"/>
    </location>
</feature>
<dbReference type="NCBIfam" id="TIGR02777">
    <property type="entry name" value="LigD_PE_dom"/>
    <property type="match status" value="1"/>
</dbReference>
<protein>
    <recommendedName>
        <fullName evidence="1">DNA ligase D 3'-phosphoesterase domain-containing protein</fullName>
    </recommendedName>
</protein>
<accession>A0ABQ3YU90</accession>
<name>A0ABQ3YU90_9ACTN</name>
<organism evidence="2 3">
    <name type="scientific">Paractinoplanes durhamensis</name>
    <dbReference type="NCBI Taxonomy" id="113563"/>
    <lineage>
        <taxon>Bacteria</taxon>
        <taxon>Bacillati</taxon>
        <taxon>Actinomycetota</taxon>
        <taxon>Actinomycetes</taxon>
        <taxon>Micromonosporales</taxon>
        <taxon>Micromonosporaceae</taxon>
        <taxon>Paractinoplanes</taxon>
    </lineage>
</organism>
<proteinExistence type="predicted"/>
<dbReference type="Proteomes" id="UP000637628">
    <property type="component" value="Unassembled WGS sequence"/>
</dbReference>
<dbReference type="EMBL" id="BOML01000021">
    <property type="protein sequence ID" value="GIE01102.1"/>
    <property type="molecule type" value="Genomic_DNA"/>
</dbReference>
<reference evidence="2 3" key="1">
    <citation type="submission" date="2021-01" db="EMBL/GenBank/DDBJ databases">
        <title>Whole genome shotgun sequence of Actinoplanes durhamensis NBRC 14914.</title>
        <authorList>
            <person name="Komaki H."/>
            <person name="Tamura T."/>
        </authorList>
    </citation>
    <scope>NUCLEOTIDE SEQUENCE [LARGE SCALE GENOMIC DNA]</scope>
    <source>
        <strain evidence="2 3">NBRC 14914</strain>
    </source>
</reference>
<evidence type="ECO:0000259" key="1">
    <source>
        <dbReference type="Pfam" id="PF13298"/>
    </source>
</evidence>
<sequence length="155" mass="17405">MSEARRFVVQRHRARRLHYDFRLELDGVLVSWAVPKGPTLDPKARRGAYHVEDHALDHAGFEGRIPAGKYGRGDVIVWDNGTWEPREGDDPAAALAAGELHFDVYGVKLHGRFVLKRTSGDDWLLLHKGDEHAVPGWDAEDHPLSVLSGRTNDEV</sequence>
<comment type="caution">
    <text evidence="2">The sequence shown here is derived from an EMBL/GenBank/DDBJ whole genome shotgun (WGS) entry which is preliminary data.</text>
</comment>